<dbReference type="RefSeq" id="XP_064664761.1">
    <property type="nucleotide sequence ID" value="XM_064816422.1"/>
</dbReference>
<name>A0AAN6QGY2_9PEZI</name>
<evidence type="ECO:0000313" key="3">
    <source>
        <dbReference type="Proteomes" id="UP001302812"/>
    </source>
</evidence>
<proteinExistence type="predicted"/>
<feature type="compositionally biased region" description="Pro residues" evidence="1">
    <location>
        <begin position="75"/>
        <end position="85"/>
    </location>
</feature>
<sequence>MTAWPAVLGMQFRTPTRERHTEFPRIFGIGGGSPPSAHAGCGAPSAAAAAAAASAFRFLDRIKYRATSRAAIPITPNPTPTPMPAAAPVERPGDDAWSGKEGPSPVSAAVAPLETVAVEMDGEVGVDMIDEEVEVEVEVEVEAKVEDVVNVDDVVELVVCNAMFHPTTAMALTVELLVSVVAVIFQAFEAPGDVEANVRTAPEGTSERQSPATEPGYPCAR</sequence>
<dbReference type="GeneID" id="89940547"/>
<feature type="region of interest" description="Disordered" evidence="1">
    <location>
        <begin position="198"/>
        <end position="221"/>
    </location>
</feature>
<reference evidence="2" key="2">
    <citation type="submission" date="2023-05" db="EMBL/GenBank/DDBJ databases">
        <authorList>
            <consortium name="Lawrence Berkeley National Laboratory"/>
            <person name="Steindorff A."/>
            <person name="Hensen N."/>
            <person name="Bonometti L."/>
            <person name="Westerberg I."/>
            <person name="Brannstrom I.O."/>
            <person name="Guillou S."/>
            <person name="Cros-Aarteil S."/>
            <person name="Calhoun S."/>
            <person name="Haridas S."/>
            <person name="Kuo A."/>
            <person name="Mondo S."/>
            <person name="Pangilinan J."/>
            <person name="Riley R."/>
            <person name="Labutti K."/>
            <person name="Andreopoulos B."/>
            <person name="Lipzen A."/>
            <person name="Chen C."/>
            <person name="Yanf M."/>
            <person name="Daum C."/>
            <person name="Ng V."/>
            <person name="Clum A."/>
            <person name="Ohm R."/>
            <person name="Martin F."/>
            <person name="Silar P."/>
            <person name="Natvig D."/>
            <person name="Lalanne C."/>
            <person name="Gautier V."/>
            <person name="Ament-Velasquez S.L."/>
            <person name="Kruys A."/>
            <person name="Hutchinson M.I."/>
            <person name="Powell A.J."/>
            <person name="Barry K."/>
            <person name="Miller A.N."/>
            <person name="Grigoriev I.V."/>
            <person name="Debuchy R."/>
            <person name="Gladieux P."/>
            <person name="Thoren M.H."/>
            <person name="Johannesson H."/>
        </authorList>
    </citation>
    <scope>NUCLEOTIDE SEQUENCE</scope>
    <source>
        <strain evidence="2">CBS 508.74</strain>
    </source>
</reference>
<organism evidence="2 3">
    <name type="scientific">Canariomyces notabilis</name>
    <dbReference type="NCBI Taxonomy" id="2074819"/>
    <lineage>
        <taxon>Eukaryota</taxon>
        <taxon>Fungi</taxon>
        <taxon>Dikarya</taxon>
        <taxon>Ascomycota</taxon>
        <taxon>Pezizomycotina</taxon>
        <taxon>Sordariomycetes</taxon>
        <taxon>Sordariomycetidae</taxon>
        <taxon>Sordariales</taxon>
        <taxon>Chaetomiaceae</taxon>
        <taxon>Canariomyces</taxon>
    </lineage>
</organism>
<gene>
    <name evidence="2" type="ORF">N656DRAFT_785561</name>
</gene>
<dbReference type="EMBL" id="MU853379">
    <property type="protein sequence ID" value="KAK4107191.1"/>
    <property type="molecule type" value="Genomic_DNA"/>
</dbReference>
<comment type="caution">
    <text evidence="2">The sequence shown here is derived from an EMBL/GenBank/DDBJ whole genome shotgun (WGS) entry which is preliminary data.</text>
</comment>
<keyword evidence="3" id="KW-1185">Reference proteome</keyword>
<reference evidence="2" key="1">
    <citation type="journal article" date="2023" name="Mol. Phylogenet. Evol.">
        <title>Genome-scale phylogeny and comparative genomics of the fungal order Sordariales.</title>
        <authorList>
            <person name="Hensen N."/>
            <person name="Bonometti L."/>
            <person name="Westerberg I."/>
            <person name="Brannstrom I.O."/>
            <person name="Guillou S."/>
            <person name="Cros-Aarteil S."/>
            <person name="Calhoun S."/>
            <person name="Haridas S."/>
            <person name="Kuo A."/>
            <person name="Mondo S."/>
            <person name="Pangilinan J."/>
            <person name="Riley R."/>
            <person name="LaButti K."/>
            <person name="Andreopoulos B."/>
            <person name="Lipzen A."/>
            <person name="Chen C."/>
            <person name="Yan M."/>
            <person name="Daum C."/>
            <person name="Ng V."/>
            <person name="Clum A."/>
            <person name="Steindorff A."/>
            <person name="Ohm R.A."/>
            <person name="Martin F."/>
            <person name="Silar P."/>
            <person name="Natvig D.O."/>
            <person name="Lalanne C."/>
            <person name="Gautier V."/>
            <person name="Ament-Velasquez S.L."/>
            <person name="Kruys A."/>
            <person name="Hutchinson M.I."/>
            <person name="Powell A.J."/>
            <person name="Barry K."/>
            <person name="Miller A.N."/>
            <person name="Grigoriev I.V."/>
            <person name="Debuchy R."/>
            <person name="Gladieux P."/>
            <person name="Hiltunen Thoren M."/>
            <person name="Johannesson H."/>
        </authorList>
    </citation>
    <scope>NUCLEOTIDE SEQUENCE</scope>
    <source>
        <strain evidence="2">CBS 508.74</strain>
    </source>
</reference>
<dbReference type="AlphaFoldDB" id="A0AAN6QGY2"/>
<protein>
    <submittedName>
        <fullName evidence="2">Uncharacterized protein</fullName>
    </submittedName>
</protein>
<accession>A0AAN6QGY2</accession>
<dbReference type="Proteomes" id="UP001302812">
    <property type="component" value="Unassembled WGS sequence"/>
</dbReference>
<evidence type="ECO:0000313" key="2">
    <source>
        <dbReference type="EMBL" id="KAK4107191.1"/>
    </source>
</evidence>
<evidence type="ECO:0000256" key="1">
    <source>
        <dbReference type="SAM" id="MobiDB-lite"/>
    </source>
</evidence>
<feature type="region of interest" description="Disordered" evidence="1">
    <location>
        <begin position="73"/>
        <end position="105"/>
    </location>
</feature>